<name>A0ACB9Q4M1_BAUVA</name>
<comment type="caution">
    <text evidence="1">The sequence shown here is derived from an EMBL/GenBank/DDBJ whole genome shotgun (WGS) entry which is preliminary data.</text>
</comment>
<dbReference type="Proteomes" id="UP000828941">
    <property type="component" value="Chromosome 2"/>
</dbReference>
<gene>
    <name evidence="1" type="ORF">L6164_004654</name>
</gene>
<accession>A0ACB9Q4M1</accession>
<evidence type="ECO:0000313" key="2">
    <source>
        <dbReference type="Proteomes" id="UP000828941"/>
    </source>
</evidence>
<proteinExistence type="predicted"/>
<keyword evidence="2" id="KW-1185">Reference proteome</keyword>
<dbReference type="EMBL" id="CM039427">
    <property type="protein sequence ID" value="KAI4355930.1"/>
    <property type="molecule type" value="Genomic_DNA"/>
</dbReference>
<reference evidence="1 2" key="1">
    <citation type="journal article" date="2022" name="DNA Res.">
        <title>Chromosomal-level genome assembly of the orchid tree Bauhinia variegata (Leguminosae; Cercidoideae) supports the allotetraploid origin hypothesis of Bauhinia.</title>
        <authorList>
            <person name="Zhong Y."/>
            <person name="Chen Y."/>
            <person name="Zheng D."/>
            <person name="Pang J."/>
            <person name="Liu Y."/>
            <person name="Luo S."/>
            <person name="Meng S."/>
            <person name="Qian L."/>
            <person name="Wei D."/>
            <person name="Dai S."/>
            <person name="Zhou R."/>
        </authorList>
    </citation>
    <scope>NUCLEOTIDE SEQUENCE [LARGE SCALE GENOMIC DNA]</scope>
    <source>
        <strain evidence="1">BV-YZ2020</strain>
    </source>
</reference>
<evidence type="ECO:0000313" key="1">
    <source>
        <dbReference type="EMBL" id="KAI4355930.1"/>
    </source>
</evidence>
<organism evidence="1 2">
    <name type="scientific">Bauhinia variegata</name>
    <name type="common">Purple orchid tree</name>
    <name type="synonym">Phanera variegata</name>
    <dbReference type="NCBI Taxonomy" id="167791"/>
    <lineage>
        <taxon>Eukaryota</taxon>
        <taxon>Viridiplantae</taxon>
        <taxon>Streptophyta</taxon>
        <taxon>Embryophyta</taxon>
        <taxon>Tracheophyta</taxon>
        <taxon>Spermatophyta</taxon>
        <taxon>Magnoliopsida</taxon>
        <taxon>eudicotyledons</taxon>
        <taxon>Gunneridae</taxon>
        <taxon>Pentapetalae</taxon>
        <taxon>rosids</taxon>
        <taxon>fabids</taxon>
        <taxon>Fabales</taxon>
        <taxon>Fabaceae</taxon>
        <taxon>Cercidoideae</taxon>
        <taxon>Cercideae</taxon>
        <taxon>Bauhiniinae</taxon>
        <taxon>Bauhinia</taxon>
    </lineage>
</organism>
<protein>
    <submittedName>
        <fullName evidence="1">Uncharacterized protein</fullName>
    </submittedName>
</protein>
<sequence length="453" mass="49811">MSLGVIEGSSRSRSGSGSGKKWAVLVAGSNGYDNYRHQADICHAYQILKKGGLKDENTVVFMYDDIAFNPSNPRPGVIINKPNDNDVYQGVPKDYTASQVNPTNLYAVILGNPSALTGGSGKVVDSGPHDFIFIYYADHGAPGILGMPDGQFIYANDLVRVLKKKHAANAYKRMTTCESGSIFEGLLPNDINIYAANAEESSYGTYCPYFDADAPPEYTTCLGDLYSISWMEDSDKHDMANETLRQQYGVVIVIELHSNIVASSHVMQYGNKDVSKDSMATYIGTDPAAKANGDSYSSSSTRLLSQRDGLLLHLSLKVNFLFLILTLIRLIVDSIIYWHSFQFQKAPDGSIEKVTAQKELADEISQRENLDSYMGELLFGKNKSAMLANVRPAGQPLVDDWDCFKTLMKTYQSHCGSLSRYGMRYSRAIAKMCNAGIRAEQMVAALSRACPTN</sequence>